<dbReference type="PANTHER" id="PTHR30419">
    <property type="entry name" value="HTH-TYPE TRANSCRIPTIONAL REGULATOR YBHD"/>
    <property type="match status" value="1"/>
</dbReference>
<keyword evidence="7" id="KW-1185">Reference proteome</keyword>
<dbReference type="InterPro" id="IPR050950">
    <property type="entry name" value="HTH-type_LysR_regulators"/>
</dbReference>
<evidence type="ECO:0000259" key="5">
    <source>
        <dbReference type="PROSITE" id="PS50931"/>
    </source>
</evidence>
<dbReference type="SUPFAM" id="SSF53850">
    <property type="entry name" value="Periplasmic binding protein-like II"/>
    <property type="match status" value="1"/>
</dbReference>
<dbReference type="InterPro" id="IPR036388">
    <property type="entry name" value="WH-like_DNA-bd_sf"/>
</dbReference>
<protein>
    <submittedName>
        <fullName evidence="6">LysR family transcriptional regulator</fullName>
    </submittedName>
</protein>
<dbReference type="SUPFAM" id="SSF46785">
    <property type="entry name" value="Winged helix' DNA-binding domain"/>
    <property type="match status" value="1"/>
</dbReference>
<dbReference type="Gene3D" id="1.10.10.10">
    <property type="entry name" value="Winged helix-like DNA-binding domain superfamily/Winged helix DNA-binding domain"/>
    <property type="match status" value="1"/>
</dbReference>
<dbReference type="Proteomes" id="UP001232536">
    <property type="component" value="Unassembled WGS sequence"/>
</dbReference>
<sequence>MDLRQMEYLVALFEERQFTRAAALAGVSQSGLSAAIRSLEDELGTSLFTRTTRRVEPTAAGQALLPHALAMLEQATAARDAVVRASRELAGTLRIGAEQCLGIVDVAALLERFGRRFPHVRVEFTQAGSHSLVAMVRDDELDVALVATTDHLGGLVQTELGREPLVVLLPPEHPLAGRPRLGWHDLAGESFIDVHPSWALRPLNDGACTAAGVHRRVALSVNDVHTLLELVDRGLGVAVVPHHVAAKPQAARLVRVSLPDQAAPEWVVSAVTAAWDRAASPAPYLLELLADAPACPTPATHRREVAAEVSLADRCAPGSTGGVA</sequence>
<comment type="caution">
    <text evidence="6">The sequence shown here is derived from an EMBL/GenBank/DDBJ whole genome shotgun (WGS) entry which is preliminary data.</text>
</comment>
<gene>
    <name evidence="6" type="ORF">Q6348_14515</name>
</gene>
<dbReference type="InterPro" id="IPR036390">
    <property type="entry name" value="WH_DNA-bd_sf"/>
</dbReference>
<evidence type="ECO:0000313" key="6">
    <source>
        <dbReference type="EMBL" id="MDO8108409.1"/>
    </source>
</evidence>
<keyword evidence="3" id="KW-0238">DNA-binding</keyword>
<dbReference type="PRINTS" id="PR00039">
    <property type="entry name" value="HTHLYSR"/>
</dbReference>
<dbReference type="InterPro" id="IPR000847">
    <property type="entry name" value="LysR_HTH_N"/>
</dbReference>
<evidence type="ECO:0000256" key="1">
    <source>
        <dbReference type="ARBA" id="ARBA00009437"/>
    </source>
</evidence>
<evidence type="ECO:0000256" key="3">
    <source>
        <dbReference type="ARBA" id="ARBA00023125"/>
    </source>
</evidence>
<dbReference type="InterPro" id="IPR005119">
    <property type="entry name" value="LysR_subst-bd"/>
</dbReference>
<dbReference type="Gene3D" id="3.40.190.290">
    <property type="match status" value="1"/>
</dbReference>
<evidence type="ECO:0000256" key="2">
    <source>
        <dbReference type="ARBA" id="ARBA00023015"/>
    </source>
</evidence>
<accession>A0ABT9DC10</accession>
<feature type="domain" description="HTH lysR-type" evidence="5">
    <location>
        <begin position="1"/>
        <end position="58"/>
    </location>
</feature>
<name>A0ABT9DC10_9CELL</name>
<dbReference type="PROSITE" id="PS50931">
    <property type="entry name" value="HTH_LYSR"/>
    <property type="match status" value="1"/>
</dbReference>
<evidence type="ECO:0000313" key="7">
    <source>
        <dbReference type="Proteomes" id="UP001232536"/>
    </source>
</evidence>
<dbReference type="Pfam" id="PF00126">
    <property type="entry name" value="HTH_1"/>
    <property type="match status" value="1"/>
</dbReference>
<dbReference type="EMBL" id="JAUQYP010000002">
    <property type="protein sequence ID" value="MDO8108409.1"/>
    <property type="molecule type" value="Genomic_DNA"/>
</dbReference>
<keyword evidence="4" id="KW-0804">Transcription</keyword>
<keyword evidence="2" id="KW-0805">Transcription regulation</keyword>
<reference evidence="6 7" key="1">
    <citation type="submission" date="2023-07" db="EMBL/GenBank/DDBJ databases">
        <title>Description of novel actinomycetes strains, isolated from tidal flat sediment.</title>
        <authorList>
            <person name="Lu C."/>
        </authorList>
    </citation>
    <scope>NUCLEOTIDE SEQUENCE [LARGE SCALE GENOMIC DNA]</scope>
    <source>
        <strain evidence="6 7">SYSU T00b441</strain>
    </source>
</reference>
<dbReference type="PANTHER" id="PTHR30419:SF31">
    <property type="entry name" value="BLR3139 PROTEIN"/>
    <property type="match status" value="1"/>
</dbReference>
<comment type="similarity">
    <text evidence="1">Belongs to the LysR transcriptional regulatory family.</text>
</comment>
<dbReference type="RefSeq" id="WP_304602110.1">
    <property type="nucleotide sequence ID" value="NZ_JAUQYP010000002.1"/>
</dbReference>
<organism evidence="6 7">
    <name type="scientific">Actinotalea lenta</name>
    <dbReference type="NCBI Taxonomy" id="3064654"/>
    <lineage>
        <taxon>Bacteria</taxon>
        <taxon>Bacillati</taxon>
        <taxon>Actinomycetota</taxon>
        <taxon>Actinomycetes</taxon>
        <taxon>Micrococcales</taxon>
        <taxon>Cellulomonadaceae</taxon>
        <taxon>Actinotalea</taxon>
    </lineage>
</organism>
<proteinExistence type="inferred from homology"/>
<evidence type="ECO:0000256" key="4">
    <source>
        <dbReference type="ARBA" id="ARBA00023163"/>
    </source>
</evidence>
<dbReference type="Pfam" id="PF03466">
    <property type="entry name" value="LysR_substrate"/>
    <property type="match status" value="1"/>
</dbReference>